<reference evidence="8 9" key="1">
    <citation type="journal article" date="2014" name="MBio">
        <title>Differential genome evolution between companion symbionts in an insect-bacterial symbiosis.</title>
        <authorList>
            <person name="Bennett G.M."/>
            <person name="McCutcheon J.P."/>
            <person name="MacDonald B.R."/>
            <person name="Romanovicz D."/>
            <person name="Moran N.A."/>
        </authorList>
    </citation>
    <scope>NUCLEOTIDE SEQUENCE [LARGE SCALE GENOMIC DNA]</scope>
    <source>
        <strain evidence="8 9">BGSS</strain>
    </source>
</reference>
<dbReference type="PROSITE" id="PS00050">
    <property type="entry name" value="RIBOSOMAL_L23"/>
    <property type="match status" value="1"/>
</dbReference>
<evidence type="ECO:0000313" key="8">
    <source>
        <dbReference type="EMBL" id="AIN47250.1"/>
    </source>
</evidence>
<dbReference type="GO" id="GO:0019843">
    <property type="term" value="F:rRNA binding"/>
    <property type="evidence" value="ECO:0007669"/>
    <property type="project" value="UniProtKB-UniRule"/>
</dbReference>
<evidence type="ECO:0000256" key="3">
    <source>
        <dbReference type="ARBA" id="ARBA00022884"/>
    </source>
</evidence>
<evidence type="ECO:0000256" key="6">
    <source>
        <dbReference type="HAMAP-Rule" id="MF_01369"/>
    </source>
</evidence>
<comment type="function">
    <text evidence="6">One of the early assembly proteins it binds 23S rRNA. One of the proteins that surrounds the polypeptide exit tunnel on the outside of the ribosome. Forms the main docking site for trigger factor binding to the ribosome.</text>
</comment>
<evidence type="ECO:0000256" key="7">
    <source>
        <dbReference type="RuleBase" id="RU003934"/>
    </source>
</evidence>
<dbReference type="KEGG" id="bcib:IM45_752"/>
<gene>
    <name evidence="6" type="primary">rplW</name>
    <name evidence="8" type="ORF">IM45_752</name>
</gene>
<evidence type="ECO:0000256" key="1">
    <source>
        <dbReference type="ARBA" id="ARBA00006700"/>
    </source>
</evidence>
<dbReference type="NCBIfam" id="NF004359">
    <property type="entry name" value="PRK05738.1-3"/>
    <property type="match status" value="1"/>
</dbReference>
<dbReference type="AlphaFoldDB" id="A0A088MY21"/>
<dbReference type="OrthoDB" id="9793353at2"/>
<keyword evidence="3 6" id="KW-0694">RNA-binding</keyword>
<dbReference type="NCBIfam" id="NF004363">
    <property type="entry name" value="PRK05738.2-4"/>
    <property type="match status" value="1"/>
</dbReference>
<comment type="subunit">
    <text evidence="6">Part of the 50S ribosomal subunit. Contacts protein L29, and trigger factor when it is bound to the ribosome.</text>
</comment>
<organism evidence="8 9">
    <name type="scientific">Candidatus Palibaumannia cicadellinicola</name>
    <dbReference type="NCBI Taxonomy" id="186490"/>
    <lineage>
        <taxon>Bacteria</taxon>
        <taxon>Pseudomonadati</taxon>
        <taxon>Pseudomonadota</taxon>
        <taxon>Gammaproteobacteria</taxon>
        <taxon>Candidatus Palibaumannia</taxon>
    </lineage>
</organism>
<protein>
    <recommendedName>
        <fullName evidence="6">Large ribosomal subunit protein uL23</fullName>
    </recommendedName>
</protein>
<dbReference type="GO" id="GO:1990904">
    <property type="term" value="C:ribonucleoprotein complex"/>
    <property type="evidence" value="ECO:0007669"/>
    <property type="project" value="UniProtKB-KW"/>
</dbReference>
<evidence type="ECO:0000256" key="5">
    <source>
        <dbReference type="ARBA" id="ARBA00023274"/>
    </source>
</evidence>
<dbReference type="InterPro" id="IPR012677">
    <property type="entry name" value="Nucleotide-bd_a/b_plait_sf"/>
</dbReference>
<dbReference type="InterPro" id="IPR013025">
    <property type="entry name" value="Ribosomal_uL23-like"/>
</dbReference>
<dbReference type="Pfam" id="PF00276">
    <property type="entry name" value="Ribosomal_L23"/>
    <property type="match status" value="1"/>
</dbReference>
<dbReference type="EMBL" id="CP008985">
    <property type="protein sequence ID" value="AIN47250.1"/>
    <property type="molecule type" value="Genomic_DNA"/>
</dbReference>
<dbReference type="eggNOG" id="COG0089">
    <property type="taxonomic scope" value="Bacteria"/>
</dbReference>
<comment type="similarity">
    <text evidence="1 6 7">Belongs to the universal ribosomal protein uL23 family.</text>
</comment>
<dbReference type="RefSeq" id="WP_038498562.1">
    <property type="nucleotide sequence ID" value="NZ_CP008985.1"/>
</dbReference>
<keyword evidence="2 6" id="KW-0699">rRNA-binding</keyword>
<dbReference type="HAMAP" id="MF_01369_B">
    <property type="entry name" value="Ribosomal_uL23_B"/>
    <property type="match status" value="1"/>
</dbReference>
<dbReference type="GO" id="GO:0005840">
    <property type="term" value="C:ribosome"/>
    <property type="evidence" value="ECO:0007669"/>
    <property type="project" value="UniProtKB-KW"/>
</dbReference>
<keyword evidence="4 6" id="KW-0689">Ribosomal protein</keyword>
<dbReference type="GO" id="GO:0006412">
    <property type="term" value="P:translation"/>
    <property type="evidence" value="ECO:0007669"/>
    <property type="project" value="UniProtKB-UniRule"/>
</dbReference>
<dbReference type="NCBIfam" id="NF004358">
    <property type="entry name" value="PRK05738.1-1"/>
    <property type="match status" value="1"/>
</dbReference>
<name>A0A088MY21_9GAMM</name>
<dbReference type="Gene3D" id="3.30.70.330">
    <property type="match status" value="1"/>
</dbReference>
<dbReference type="GO" id="GO:0003735">
    <property type="term" value="F:structural constituent of ribosome"/>
    <property type="evidence" value="ECO:0007669"/>
    <property type="project" value="InterPro"/>
</dbReference>
<accession>A0A088MY21</accession>
<dbReference type="PANTHER" id="PTHR11620">
    <property type="entry name" value="60S RIBOSOMAL PROTEIN L23A"/>
    <property type="match status" value="1"/>
</dbReference>
<keyword evidence="5 6" id="KW-0687">Ribonucleoprotein</keyword>
<dbReference type="SUPFAM" id="SSF54189">
    <property type="entry name" value="Ribosomal proteins S24e, L23 and L15e"/>
    <property type="match status" value="1"/>
</dbReference>
<dbReference type="FunFam" id="3.30.70.330:FF:000001">
    <property type="entry name" value="50S ribosomal protein L23"/>
    <property type="match status" value="1"/>
</dbReference>
<dbReference type="InterPro" id="IPR001014">
    <property type="entry name" value="Ribosomal_uL23_CS"/>
</dbReference>
<evidence type="ECO:0000313" key="9">
    <source>
        <dbReference type="Proteomes" id="UP000067325"/>
    </source>
</evidence>
<evidence type="ECO:0000256" key="4">
    <source>
        <dbReference type="ARBA" id="ARBA00022980"/>
    </source>
</evidence>
<evidence type="ECO:0000256" key="2">
    <source>
        <dbReference type="ARBA" id="ARBA00022730"/>
    </source>
</evidence>
<sequence length="100" mass="11571">MIPENRVLQVLHAPHVSEKASLVMEKHNTVVLKVAKKTTKAEIKHAIYKLFEAKVKKIRTIVVKGKIKRHGRRIGFRSNWKKAYITLKDKQDLDLMSSVK</sequence>
<proteinExistence type="inferred from homology"/>
<dbReference type="Proteomes" id="UP000067325">
    <property type="component" value="Chromosome"/>
</dbReference>
<dbReference type="InterPro" id="IPR012678">
    <property type="entry name" value="Ribosomal_uL23/eL15/eS24_sf"/>
</dbReference>